<evidence type="ECO:0000313" key="3">
    <source>
        <dbReference type="Proteomes" id="UP001552299"/>
    </source>
</evidence>
<evidence type="ECO:0000313" key="2">
    <source>
        <dbReference type="EMBL" id="KAL0902929.1"/>
    </source>
</evidence>
<comment type="caution">
    <text evidence="2">The sequence shown here is derived from an EMBL/GenBank/DDBJ whole genome shotgun (WGS) entry which is preliminary data.</text>
</comment>
<name>A0ABD0TTE5_DENTH</name>
<protein>
    <recommendedName>
        <fullName evidence="1">DUF4283 domain-containing protein</fullName>
    </recommendedName>
</protein>
<organism evidence="2 3">
    <name type="scientific">Dendrobium thyrsiflorum</name>
    <name type="common">Pinecone-like raceme dendrobium</name>
    <name type="synonym">Orchid</name>
    <dbReference type="NCBI Taxonomy" id="117978"/>
    <lineage>
        <taxon>Eukaryota</taxon>
        <taxon>Viridiplantae</taxon>
        <taxon>Streptophyta</taxon>
        <taxon>Embryophyta</taxon>
        <taxon>Tracheophyta</taxon>
        <taxon>Spermatophyta</taxon>
        <taxon>Magnoliopsida</taxon>
        <taxon>Liliopsida</taxon>
        <taxon>Asparagales</taxon>
        <taxon>Orchidaceae</taxon>
        <taxon>Epidendroideae</taxon>
        <taxon>Malaxideae</taxon>
        <taxon>Dendrobiinae</taxon>
        <taxon>Dendrobium</taxon>
    </lineage>
</organism>
<dbReference type="InterPro" id="IPR025558">
    <property type="entry name" value="DUF4283"/>
</dbReference>
<feature type="domain" description="DUF4283" evidence="1">
    <location>
        <begin position="210"/>
        <end position="291"/>
    </location>
</feature>
<dbReference type="PANTHER" id="PTHR31286">
    <property type="entry name" value="GLYCINE-RICH CELL WALL STRUCTURAL PROTEIN 1.8-LIKE"/>
    <property type="match status" value="1"/>
</dbReference>
<dbReference type="EMBL" id="JANQDX010000052">
    <property type="protein sequence ID" value="KAL0902929.1"/>
    <property type="molecule type" value="Genomic_DNA"/>
</dbReference>
<reference evidence="2 3" key="1">
    <citation type="journal article" date="2024" name="Plant Biotechnol. J.">
        <title>Dendrobium thyrsiflorum genome and its molecular insights into genes involved in important horticultural traits.</title>
        <authorList>
            <person name="Chen B."/>
            <person name="Wang J.Y."/>
            <person name="Zheng P.J."/>
            <person name="Li K.L."/>
            <person name="Liang Y.M."/>
            <person name="Chen X.F."/>
            <person name="Zhang C."/>
            <person name="Zhao X."/>
            <person name="He X."/>
            <person name="Zhang G.Q."/>
            <person name="Liu Z.J."/>
            <person name="Xu Q."/>
        </authorList>
    </citation>
    <scope>NUCLEOTIDE SEQUENCE [LARGE SCALE GENOMIC DNA]</scope>
    <source>
        <strain evidence="2">GZMU011</strain>
    </source>
</reference>
<accession>A0ABD0TTE5</accession>
<gene>
    <name evidence="2" type="ORF">M5K25_028385</name>
</gene>
<dbReference type="AlphaFoldDB" id="A0ABD0TTE5"/>
<evidence type="ECO:0000259" key="1">
    <source>
        <dbReference type="Pfam" id="PF14111"/>
    </source>
</evidence>
<dbReference type="InterPro" id="IPR040256">
    <property type="entry name" value="At4g02000-like"/>
</dbReference>
<dbReference type="Pfam" id="PF14111">
    <property type="entry name" value="DUF4283"/>
    <property type="match status" value="1"/>
</dbReference>
<keyword evidence="3" id="KW-1185">Reference proteome</keyword>
<proteinExistence type="predicted"/>
<sequence length="343" mass="37936">MLKDTARKLIEFLEDVFRFLEIQVEKECSHETCQKKNGMDSEACEHALMAADVSFEEAKQNLLCGDVVGDSSLGSECVAFASDLVSCEPFSLCFSSQLDSSPSRQLLDLSLCEFKQAREIAPPQCLKPIDAAINGSSQFANCTSTVCSNASINSACLDNQIASLQQPPSFLVFLKAFPMHIDDVSKAAVMSEDGSFVTLNMEYVHANLVRLERGLVGKLFGCRLPFFVLRNELKRKWSIFGEFQLISGSPNAFICLFESVEAQDAILLVGSWVVGGFIISLDRWSYSFSPQSLVGLSSPVWIRLPSLPLLYWDNTNLARIASFFGQPLWVDAQTNSWGRNAFA</sequence>
<dbReference type="Proteomes" id="UP001552299">
    <property type="component" value="Unassembled WGS sequence"/>
</dbReference>
<dbReference type="PANTHER" id="PTHR31286:SF180">
    <property type="entry name" value="OS10G0362600 PROTEIN"/>
    <property type="match status" value="1"/>
</dbReference>